<evidence type="ECO:0000313" key="3">
    <source>
        <dbReference type="Proteomes" id="UP000663841"/>
    </source>
</evidence>
<gene>
    <name evidence="2" type="ORF">RDB_LOCUS184114</name>
</gene>
<accession>A0A8H3C4D2</accession>
<feature type="region of interest" description="Disordered" evidence="1">
    <location>
        <begin position="1"/>
        <end position="79"/>
    </location>
</feature>
<feature type="compositionally biased region" description="Pro residues" evidence="1">
    <location>
        <begin position="13"/>
        <end position="23"/>
    </location>
</feature>
<sequence>MTADTTSDEEVPETPPSQSPPTPNLYLFHKSPTQDENQSAPDQCEDAEDAEIDDDFQGPAGEAESEIVPEDDVPDVPLNTDEDKRQEVLRKIAAVYWREITAITSLKPVFTFVYYSLNHDYDKTGSHKTRVKGYKRHLISTWNQVEKVQKAYCNMILAWASQKAHLERRFVGLRRTGYLNKHDVPQDKIQLVGDDH</sequence>
<dbReference type="AlphaFoldDB" id="A0A8H3C4D2"/>
<reference evidence="2" key="1">
    <citation type="submission" date="2021-01" db="EMBL/GenBank/DDBJ databases">
        <authorList>
            <person name="Kaushik A."/>
        </authorList>
    </citation>
    <scope>NUCLEOTIDE SEQUENCE</scope>
    <source>
        <strain evidence="2">AG3-T5</strain>
    </source>
</reference>
<dbReference type="Proteomes" id="UP000663841">
    <property type="component" value="Unassembled WGS sequence"/>
</dbReference>
<evidence type="ECO:0000313" key="2">
    <source>
        <dbReference type="EMBL" id="CAE6473557.1"/>
    </source>
</evidence>
<dbReference type="EMBL" id="CAJMWW010000547">
    <property type="protein sequence ID" value="CAE6473557.1"/>
    <property type="molecule type" value="Genomic_DNA"/>
</dbReference>
<organism evidence="2 3">
    <name type="scientific">Rhizoctonia solani</name>
    <dbReference type="NCBI Taxonomy" id="456999"/>
    <lineage>
        <taxon>Eukaryota</taxon>
        <taxon>Fungi</taxon>
        <taxon>Dikarya</taxon>
        <taxon>Basidiomycota</taxon>
        <taxon>Agaricomycotina</taxon>
        <taxon>Agaricomycetes</taxon>
        <taxon>Cantharellales</taxon>
        <taxon>Ceratobasidiaceae</taxon>
        <taxon>Rhizoctonia</taxon>
    </lineage>
</organism>
<name>A0A8H3C4D2_9AGAM</name>
<protein>
    <submittedName>
        <fullName evidence="2">Uncharacterized protein</fullName>
    </submittedName>
</protein>
<feature type="compositionally biased region" description="Acidic residues" evidence="1">
    <location>
        <begin position="63"/>
        <end position="74"/>
    </location>
</feature>
<comment type="caution">
    <text evidence="2">The sequence shown here is derived from an EMBL/GenBank/DDBJ whole genome shotgun (WGS) entry which is preliminary data.</text>
</comment>
<proteinExistence type="predicted"/>
<feature type="compositionally biased region" description="Acidic residues" evidence="1">
    <location>
        <begin position="43"/>
        <end position="56"/>
    </location>
</feature>
<feature type="compositionally biased region" description="Acidic residues" evidence="1">
    <location>
        <begin position="1"/>
        <end position="12"/>
    </location>
</feature>
<evidence type="ECO:0000256" key="1">
    <source>
        <dbReference type="SAM" id="MobiDB-lite"/>
    </source>
</evidence>